<dbReference type="InterPro" id="IPR059019">
    <property type="entry name" value="WHD_CapW"/>
</dbReference>
<evidence type="ECO:0000313" key="5">
    <source>
        <dbReference type="Proteomes" id="UP000196027"/>
    </source>
</evidence>
<name>A0A1Y0I9T7_9GAMM</name>
<dbReference type="OrthoDB" id="6400324at2"/>
<feature type="domain" description="DNA-binding transcriptional repressor CapW winged helix-turn-helix" evidence="3">
    <location>
        <begin position="13"/>
        <end position="73"/>
    </location>
</feature>
<dbReference type="PIRSF" id="PIRSF015558">
    <property type="entry name" value="Txn_reg_DeoR_prd"/>
    <property type="match status" value="1"/>
</dbReference>
<keyword evidence="5" id="KW-1185">Reference proteome</keyword>
<dbReference type="InterPro" id="IPR059020">
    <property type="entry name" value="CapW_CTD"/>
</dbReference>
<dbReference type="Pfam" id="PF13280">
    <property type="entry name" value="WYL"/>
    <property type="match status" value="1"/>
</dbReference>
<evidence type="ECO:0000313" key="4">
    <source>
        <dbReference type="EMBL" id="ARU57000.1"/>
    </source>
</evidence>
<dbReference type="Pfam" id="PF26107">
    <property type="entry name" value="BrxR_CTD"/>
    <property type="match status" value="1"/>
</dbReference>
<evidence type="ECO:0000259" key="2">
    <source>
        <dbReference type="Pfam" id="PF26107"/>
    </source>
</evidence>
<protein>
    <submittedName>
        <fullName evidence="4">Transcriptional regulator</fullName>
    </submittedName>
</protein>
<gene>
    <name evidence="4" type="ORF">OLMES_2956</name>
</gene>
<evidence type="ECO:0000259" key="1">
    <source>
        <dbReference type="Pfam" id="PF13280"/>
    </source>
</evidence>
<dbReference type="InterPro" id="IPR026881">
    <property type="entry name" value="WYL_dom"/>
</dbReference>
<dbReference type="RefSeq" id="WP_087461942.1">
    <property type="nucleotide sequence ID" value="NZ_CP021425.1"/>
</dbReference>
<dbReference type="InterPro" id="IPR016634">
    <property type="entry name" value="CapW-like"/>
</dbReference>
<organism evidence="4 5">
    <name type="scientific">Oleiphilus messinensis</name>
    <dbReference type="NCBI Taxonomy" id="141451"/>
    <lineage>
        <taxon>Bacteria</taxon>
        <taxon>Pseudomonadati</taxon>
        <taxon>Pseudomonadota</taxon>
        <taxon>Gammaproteobacteria</taxon>
        <taxon>Oceanospirillales</taxon>
        <taxon>Oleiphilaceae</taxon>
        <taxon>Oleiphilus</taxon>
    </lineage>
</organism>
<sequence>MDKNKDFKKAQIERLKFIEFLLQFKGWVTRQDVASQFGVSEAAATRDFRFYREMAEQNIQYNDSKKHWDISSDTFANVYAISPQEAFGKLRNKSTFGSLEIDGQDGVLCPPRLSLPSVNIISAFTRAMSGKRAIKIRYASSNSTQTRVVVPHSLVDNGLRWHARVYDREKSQFGDFVLGRVISIEEENIDIKPEEVAENDHQWFRFVKLELVPHPNPENLKNPEALKIEYGMDNGVLTKLVRAAAVGYWLRLWNVDTTPDHCLEGGEFQLWLQNHETLYDVDNAFLAPRQKKKVNC</sequence>
<dbReference type="EMBL" id="CP021425">
    <property type="protein sequence ID" value="ARU57000.1"/>
    <property type="molecule type" value="Genomic_DNA"/>
</dbReference>
<evidence type="ECO:0000259" key="3">
    <source>
        <dbReference type="Pfam" id="PF26109"/>
    </source>
</evidence>
<feature type="domain" description="WYL" evidence="1">
    <location>
        <begin position="121"/>
        <end position="185"/>
    </location>
</feature>
<dbReference type="Proteomes" id="UP000196027">
    <property type="component" value="Chromosome"/>
</dbReference>
<dbReference type="Pfam" id="PF26109">
    <property type="entry name" value="WHD_BrxR"/>
    <property type="match status" value="1"/>
</dbReference>
<dbReference type="KEGG" id="ome:OLMES_2956"/>
<proteinExistence type="predicted"/>
<feature type="domain" description="DNA-binding transcriptional repressor CapW C-terminal dimerisation" evidence="2">
    <location>
        <begin position="206"/>
        <end position="277"/>
    </location>
</feature>
<dbReference type="PROSITE" id="PS52050">
    <property type="entry name" value="WYL"/>
    <property type="match status" value="1"/>
</dbReference>
<dbReference type="AlphaFoldDB" id="A0A1Y0I9T7"/>
<reference evidence="4 5" key="1">
    <citation type="submission" date="2017-05" db="EMBL/GenBank/DDBJ databases">
        <title>Genomic insights into alkan degradation activity of Oleiphilus messinensis.</title>
        <authorList>
            <person name="Kozyavkin S.A."/>
            <person name="Slesarev A.I."/>
            <person name="Golyshin P.N."/>
            <person name="Korzhenkov A."/>
            <person name="Golyshina O.N."/>
            <person name="Toshchakov S.V."/>
        </authorList>
    </citation>
    <scope>NUCLEOTIDE SEQUENCE [LARGE SCALE GENOMIC DNA]</scope>
    <source>
        <strain evidence="4 5">ME102</strain>
    </source>
</reference>
<accession>A0A1Y0I9T7</accession>